<dbReference type="CDD" id="cd14733">
    <property type="entry name" value="BACK"/>
    <property type="match status" value="1"/>
</dbReference>
<reference evidence="2" key="1">
    <citation type="submission" date="2021-06" db="EMBL/GenBank/DDBJ databases">
        <authorList>
            <person name="Kallberg Y."/>
            <person name="Tangrot J."/>
            <person name="Rosling A."/>
        </authorList>
    </citation>
    <scope>NUCLEOTIDE SEQUENCE</scope>
    <source>
        <strain evidence="2">UK204</strain>
    </source>
</reference>
<sequence>MTNEVTSTFEFTLPEHVIKDCKTYYTPPFSSSSDAFWQLKFSGSGKSSRAFTIDLIAIANREDQLSDNIWKDHSSVFQKIYCKVSENKILDERYICANFSRYHNIHRALFFLPCPYKKLIIGVTFIGSSLELNSFEDSNKRVTNQNKIISMWSDEFYDREASDVQFNVNNGVIFARKSILTSRSKYFQNLFKEGGPELIKVNKKGSHYILDVPDFSSKILLTMLNFLYTDELILHDERDIMKLFIIAEKFFITNLKELVKFEIVKRLTPKSSIGFLFFNAWKSEDLKNEVIEYICRNFDVVRETEEFKNIGSITSGHPAGVRIMQELLLRII</sequence>
<organism evidence="2 3">
    <name type="scientific">Funneliformis caledonium</name>
    <dbReference type="NCBI Taxonomy" id="1117310"/>
    <lineage>
        <taxon>Eukaryota</taxon>
        <taxon>Fungi</taxon>
        <taxon>Fungi incertae sedis</taxon>
        <taxon>Mucoromycota</taxon>
        <taxon>Glomeromycotina</taxon>
        <taxon>Glomeromycetes</taxon>
        <taxon>Glomerales</taxon>
        <taxon>Glomeraceae</taxon>
        <taxon>Funneliformis</taxon>
    </lineage>
</organism>
<keyword evidence="3" id="KW-1185">Reference proteome</keyword>
<dbReference type="OrthoDB" id="6359816at2759"/>
<dbReference type="SMART" id="SM00225">
    <property type="entry name" value="BTB"/>
    <property type="match status" value="1"/>
</dbReference>
<evidence type="ECO:0000313" key="3">
    <source>
        <dbReference type="Proteomes" id="UP000789570"/>
    </source>
</evidence>
<dbReference type="CDD" id="cd18186">
    <property type="entry name" value="BTB_POZ_ZBTB_KLHL-like"/>
    <property type="match status" value="1"/>
</dbReference>
<gene>
    <name evidence="2" type="ORF">FCALED_LOCUS1359</name>
</gene>
<comment type="caution">
    <text evidence="2">The sequence shown here is derived from an EMBL/GenBank/DDBJ whole genome shotgun (WGS) entry which is preliminary data.</text>
</comment>
<evidence type="ECO:0000259" key="1">
    <source>
        <dbReference type="PROSITE" id="PS50097"/>
    </source>
</evidence>
<dbReference type="SUPFAM" id="SSF54695">
    <property type="entry name" value="POZ domain"/>
    <property type="match status" value="1"/>
</dbReference>
<dbReference type="PROSITE" id="PS50097">
    <property type="entry name" value="BTB"/>
    <property type="match status" value="1"/>
</dbReference>
<dbReference type="PANTHER" id="PTHR24413">
    <property type="entry name" value="SPECKLE-TYPE POZ PROTEIN"/>
    <property type="match status" value="1"/>
</dbReference>
<accession>A0A9N8VL83</accession>
<dbReference type="AlphaFoldDB" id="A0A9N8VL83"/>
<proteinExistence type="predicted"/>
<dbReference type="Proteomes" id="UP000789570">
    <property type="component" value="Unassembled WGS sequence"/>
</dbReference>
<name>A0A9N8VL83_9GLOM</name>
<dbReference type="Gene3D" id="3.30.710.10">
    <property type="entry name" value="Potassium Channel Kv1.1, Chain A"/>
    <property type="match status" value="1"/>
</dbReference>
<protein>
    <submittedName>
        <fullName evidence="2">12389_t:CDS:1</fullName>
    </submittedName>
</protein>
<dbReference type="InterPro" id="IPR011333">
    <property type="entry name" value="SKP1/BTB/POZ_sf"/>
</dbReference>
<dbReference type="InterPro" id="IPR000210">
    <property type="entry name" value="BTB/POZ_dom"/>
</dbReference>
<dbReference type="Pfam" id="PF00651">
    <property type="entry name" value="BTB"/>
    <property type="match status" value="1"/>
</dbReference>
<dbReference type="EMBL" id="CAJVPQ010000171">
    <property type="protein sequence ID" value="CAG8453352.1"/>
    <property type="molecule type" value="Genomic_DNA"/>
</dbReference>
<evidence type="ECO:0000313" key="2">
    <source>
        <dbReference type="EMBL" id="CAG8453352.1"/>
    </source>
</evidence>
<feature type="domain" description="BTB" evidence="1">
    <location>
        <begin position="162"/>
        <end position="236"/>
    </location>
</feature>